<proteinExistence type="predicted"/>
<dbReference type="EMBL" id="WHNW01000007">
    <property type="protein sequence ID" value="MPV86496.1"/>
    <property type="molecule type" value="Genomic_DNA"/>
</dbReference>
<keyword evidence="2" id="KW-1185">Reference proteome</keyword>
<dbReference type="Proteomes" id="UP000471298">
    <property type="component" value="Unassembled WGS sequence"/>
</dbReference>
<evidence type="ECO:0000313" key="1">
    <source>
        <dbReference type="EMBL" id="MPV86496.1"/>
    </source>
</evidence>
<organism evidence="1 2">
    <name type="scientific">Ostreibacterium oceani</name>
    <dbReference type="NCBI Taxonomy" id="2654998"/>
    <lineage>
        <taxon>Bacteria</taxon>
        <taxon>Pseudomonadati</taxon>
        <taxon>Pseudomonadota</taxon>
        <taxon>Gammaproteobacteria</taxon>
        <taxon>Cardiobacteriales</taxon>
        <taxon>Ostreibacteriaceae</taxon>
        <taxon>Ostreibacterium</taxon>
    </lineage>
</organism>
<name>A0A6N7F3P5_9GAMM</name>
<evidence type="ECO:0000313" key="2">
    <source>
        <dbReference type="Proteomes" id="UP000471298"/>
    </source>
</evidence>
<dbReference type="InParanoid" id="A0A6N7F3P5"/>
<dbReference type="RefSeq" id="WP_152810486.1">
    <property type="nucleotide sequence ID" value="NZ_WHNW01000007.1"/>
</dbReference>
<sequence>MKKIMIQFHATLEELVGYVNSVSSEFELFVTVMVLKPFSLKEIAGELSVEALNFDGYIRIIFTTQKPSMDATSQNNFFDLNQGAIGLLIGRLTEQGLKESALSFMSDNKEEIAIANKVALRLKKITKAGAIAVDPINGAEANARTHRYTEGAKALYDEGVKIIPLAGNCFFKFTN</sequence>
<dbReference type="AlphaFoldDB" id="A0A6N7F3P5"/>
<comment type="caution">
    <text evidence="1">The sequence shown here is derived from an EMBL/GenBank/DDBJ whole genome shotgun (WGS) entry which is preliminary data.</text>
</comment>
<protein>
    <submittedName>
        <fullName evidence="1">Uncharacterized protein</fullName>
    </submittedName>
</protein>
<gene>
    <name evidence="1" type="ORF">GCU85_07095</name>
</gene>
<accession>A0A6N7F3P5</accession>
<reference evidence="1 2" key="1">
    <citation type="submission" date="2019-10" db="EMBL/GenBank/DDBJ databases">
        <title>Cardiobacteriales fam. a chemoheterotrophic member of the order Cardiobacteriales, and proposal of Cardiobacteriales fam. nov.</title>
        <authorList>
            <person name="Wang C."/>
        </authorList>
    </citation>
    <scope>NUCLEOTIDE SEQUENCE [LARGE SCALE GENOMIC DNA]</scope>
    <source>
        <strain evidence="1 2">ML27</strain>
    </source>
</reference>